<feature type="transmembrane region" description="Helical" evidence="7">
    <location>
        <begin position="12"/>
        <end position="38"/>
    </location>
</feature>
<evidence type="ECO:0000256" key="4">
    <source>
        <dbReference type="ARBA" id="ARBA00022692"/>
    </source>
</evidence>
<dbReference type="RefSeq" id="WP_117396265.1">
    <property type="nucleotide sequence ID" value="NZ_CP021330.1"/>
</dbReference>
<gene>
    <name evidence="9" type="ORF">MXMO3_02828</name>
</gene>
<dbReference type="InterPro" id="IPR050366">
    <property type="entry name" value="BP-dependent_transpt_permease"/>
</dbReference>
<dbReference type="GO" id="GO:0055085">
    <property type="term" value="P:transmembrane transport"/>
    <property type="evidence" value="ECO:0007669"/>
    <property type="project" value="InterPro"/>
</dbReference>
<proteinExistence type="inferred from homology"/>
<dbReference type="KEGG" id="mmyr:MXMO3_02828"/>
<dbReference type="Pfam" id="PF00528">
    <property type="entry name" value="BPD_transp_1"/>
    <property type="match status" value="1"/>
</dbReference>
<evidence type="ECO:0000256" key="6">
    <source>
        <dbReference type="ARBA" id="ARBA00023136"/>
    </source>
</evidence>
<comment type="similarity">
    <text evidence="7">Belongs to the binding-protein-dependent transport system permease family.</text>
</comment>
<feature type="domain" description="ABC transmembrane type-1" evidence="8">
    <location>
        <begin position="78"/>
        <end position="267"/>
    </location>
</feature>
<feature type="transmembrane region" description="Helical" evidence="7">
    <location>
        <begin position="82"/>
        <end position="105"/>
    </location>
</feature>
<dbReference type="SUPFAM" id="SSF161098">
    <property type="entry name" value="MetI-like"/>
    <property type="match status" value="1"/>
</dbReference>
<keyword evidence="3" id="KW-1003">Cell membrane</keyword>
<name>A0A2R4MH21_9HYPH</name>
<protein>
    <submittedName>
        <fullName evidence="9">Oligopeptide transport system permease protein AppC</fullName>
    </submittedName>
</protein>
<sequence>MSTRLLKAFSSNFAHPSFAIGFCVSLILVAFALLSLVWTPHATDIVNVANRFAAPFGNHWFGTDFFGRDILSMLMAGALTSLRVAVLAVAIGMVIGVPLGLLAAGHGGWLERLILRFNDFVFAFPAIITAIIITTLFGPSAINAMIAIGIFNIPVFARVARGGALSIWTLDYVDAARLSGLRVWQISVRHVLPNILSLLIVQATIQLSLGILAEAGLSYIGLGTQPPETSLGLMLKEAQSFFLAYPMQAIWPGVTIIAFVMGLNLMGDGLRDQMDPKLSKAGGMNVTG</sequence>
<evidence type="ECO:0000313" key="9">
    <source>
        <dbReference type="EMBL" id="AVX05338.1"/>
    </source>
</evidence>
<reference evidence="9 10" key="1">
    <citation type="submission" date="2017-05" db="EMBL/GenBank/DDBJ databases">
        <title>Genome Analysis of Maritalea myrionectae HL2708#5.</title>
        <authorList>
            <consortium name="Cotde Inc.-PKNU"/>
            <person name="Jang D."/>
            <person name="Oh H.-M."/>
        </authorList>
    </citation>
    <scope>NUCLEOTIDE SEQUENCE [LARGE SCALE GENOMIC DNA]</scope>
    <source>
        <strain evidence="9 10">HL2708#5</strain>
    </source>
</reference>
<dbReference type="InterPro" id="IPR035906">
    <property type="entry name" value="MetI-like_sf"/>
</dbReference>
<evidence type="ECO:0000256" key="1">
    <source>
        <dbReference type="ARBA" id="ARBA00004651"/>
    </source>
</evidence>
<feature type="transmembrane region" description="Helical" evidence="7">
    <location>
        <begin position="249"/>
        <end position="267"/>
    </location>
</feature>
<dbReference type="Proteomes" id="UP000258927">
    <property type="component" value="Chromosome"/>
</dbReference>
<keyword evidence="6 7" id="KW-0472">Membrane</keyword>
<evidence type="ECO:0000256" key="3">
    <source>
        <dbReference type="ARBA" id="ARBA00022475"/>
    </source>
</evidence>
<dbReference type="PANTHER" id="PTHR43386:SF25">
    <property type="entry name" value="PEPTIDE ABC TRANSPORTER PERMEASE PROTEIN"/>
    <property type="match status" value="1"/>
</dbReference>
<evidence type="ECO:0000256" key="7">
    <source>
        <dbReference type="RuleBase" id="RU363032"/>
    </source>
</evidence>
<organism evidence="9 10">
    <name type="scientific">Maritalea myrionectae</name>
    <dbReference type="NCBI Taxonomy" id="454601"/>
    <lineage>
        <taxon>Bacteria</taxon>
        <taxon>Pseudomonadati</taxon>
        <taxon>Pseudomonadota</taxon>
        <taxon>Alphaproteobacteria</taxon>
        <taxon>Hyphomicrobiales</taxon>
        <taxon>Devosiaceae</taxon>
        <taxon>Maritalea</taxon>
    </lineage>
</organism>
<evidence type="ECO:0000259" key="8">
    <source>
        <dbReference type="PROSITE" id="PS50928"/>
    </source>
</evidence>
<comment type="subcellular location">
    <subcellularLocation>
        <location evidence="1 7">Cell membrane</location>
        <topology evidence="1 7">Multi-pass membrane protein</topology>
    </subcellularLocation>
</comment>
<keyword evidence="4 7" id="KW-0812">Transmembrane</keyword>
<feature type="transmembrane region" description="Helical" evidence="7">
    <location>
        <begin position="191"/>
        <end position="213"/>
    </location>
</feature>
<accession>A0A2R4MH21</accession>
<dbReference type="CDD" id="cd06261">
    <property type="entry name" value="TM_PBP2"/>
    <property type="match status" value="1"/>
</dbReference>
<dbReference type="PROSITE" id="PS50928">
    <property type="entry name" value="ABC_TM1"/>
    <property type="match status" value="1"/>
</dbReference>
<dbReference type="Gene3D" id="1.10.3720.10">
    <property type="entry name" value="MetI-like"/>
    <property type="match status" value="1"/>
</dbReference>
<evidence type="ECO:0000313" key="10">
    <source>
        <dbReference type="Proteomes" id="UP000258927"/>
    </source>
</evidence>
<dbReference type="AlphaFoldDB" id="A0A2R4MH21"/>
<keyword evidence="10" id="KW-1185">Reference proteome</keyword>
<dbReference type="EMBL" id="CP021330">
    <property type="protein sequence ID" value="AVX05338.1"/>
    <property type="molecule type" value="Genomic_DNA"/>
</dbReference>
<keyword evidence="5 7" id="KW-1133">Transmembrane helix</keyword>
<keyword evidence="2 7" id="KW-0813">Transport</keyword>
<feature type="transmembrane region" description="Helical" evidence="7">
    <location>
        <begin position="117"/>
        <end position="138"/>
    </location>
</feature>
<dbReference type="PANTHER" id="PTHR43386">
    <property type="entry name" value="OLIGOPEPTIDE TRANSPORT SYSTEM PERMEASE PROTEIN APPC"/>
    <property type="match status" value="1"/>
</dbReference>
<evidence type="ECO:0000256" key="2">
    <source>
        <dbReference type="ARBA" id="ARBA00022448"/>
    </source>
</evidence>
<dbReference type="GO" id="GO:0005886">
    <property type="term" value="C:plasma membrane"/>
    <property type="evidence" value="ECO:0007669"/>
    <property type="project" value="UniProtKB-SubCell"/>
</dbReference>
<evidence type="ECO:0000256" key="5">
    <source>
        <dbReference type="ARBA" id="ARBA00022989"/>
    </source>
</evidence>
<dbReference type="STRING" id="1122213.GCA_000423365_00463"/>
<dbReference type="InterPro" id="IPR000515">
    <property type="entry name" value="MetI-like"/>
</dbReference>